<evidence type="ECO:0000259" key="2">
    <source>
        <dbReference type="Pfam" id="PF02698"/>
    </source>
</evidence>
<dbReference type="InterPro" id="IPR051599">
    <property type="entry name" value="Cell_Envelope_Assoc"/>
</dbReference>
<evidence type="ECO:0000313" key="3">
    <source>
        <dbReference type="EMBL" id="TXD72828.1"/>
    </source>
</evidence>
<evidence type="ECO:0000313" key="4">
    <source>
        <dbReference type="Proteomes" id="UP000321497"/>
    </source>
</evidence>
<keyword evidence="4" id="KW-1185">Reference proteome</keyword>
<organism evidence="3 4">
    <name type="scientific">Aequorivita antarctica</name>
    <dbReference type="NCBI Taxonomy" id="153266"/>
    <lineage>
        <taxon>Bacteria</taxon>
        <taxon>Pseudomonadati</taxon>
        <taxon>Bacteroidota</taxon>
        <taxon>Flavobacteriia</taxon>
        <taxon>Flavobacteriales</taxon>
        <taxon>Flavobacteriaceae</taxon>
        <taxon>Aequorivita</taxon>
    </lineage>
</organism>
<accession>A0A5C6YYM5</accession>
<proteinExistence type="predicted"/>
<dbReference type="OrthoDB" id="9782395at2"/>
<dbReference type="Pfam" id="PF02698">
    <property type="entry name" value="DUF218"/>
    <property type="match status" value="1"/>
</dbReference>
<keyword evidence="1" id="KW-1133">Transmembrane helix</keyword>
<feature type="transmembrane region" description="Helical" evidence="1">
    <location>
        <begin position="14"/>
        <end position="37"/>
    </location>
</feature>
<evidence type="ECO:0000256" key="1">
    <source>
        <dbReference type="SAM" id="Phobius"/>
    </source>
</evidence>
<sequence length="221" mass="25094">MKMKNFKIRLNRNFLFKIVSLFIGSILIVLSVVNVYISVSTSDKLYDDTASIPYNKVGLLLGTAKHMNNNALNPYYQFRVDAAVELYKAGKIEFILVSGDNSLKTYNEPLKFKEDLMKEGIPENKIYLDYAGFRTLASVVRAKKVFGINKLTIISQKSHNERALFLAKHFNIEAVGFNAQNVYGKNSIRTRIRGSFAKVKAVLDIIFNVEPKYLGEPIKIK</sequence>
<keyword evidence="1" id="KW-0812">Transmembrane</keyword>
<dbReference type="InterPro" id="IPR003848">
    <property type="entry name" value="DUF218"/>
</dbReference>
<keyword evidence="1" id="KW-0472">Membrane</keyword>
<dbReference type="EMBL" id="VORT01000007">
    <property type="protein sequence ID" value="TXD72828.1"/>
    <property type="molecule type" value="Genomic_DNA"/>
</dbReference>
<reference evidence="3 4" key="1">
    <citation type="submission" date="2019-08" db="EMBL/GenBank/DDBJ databases">
        <title>Genome of Aequorivita antarctica SW49 (type strain).</title>
        <authorList>
            <person name="Bowman J.P."/>
        </authorList>
    </citation>
    <scope>NUCLEOTIDE SEQUENCE [LARGE SCALE GENOMIC DNA]</scope>
    <source>
        <strain evidence="3 4">SW49</strain>
    </source>
</reference>
<dbReference type="PANTHER" id="PTHR30336:SF20">
    <property type="entry name" value="DUF218 DOMAIN-CONTAINING PROTEIN"/>
    <property type="match status" value="1"/>
</dbReference>
<dbReference type="GO" id="GO:0005886">
    <property type="term" value="C:plasma membrane"/>
    <property type="evidence" value="ECO:0007669"/>
    <property type="project" value="TreeGrafter"/>
</dbReference>
<name>A0A5C6YYM5_9FLAO</name>
<dbReference type="AlphaFoldDB" id="A0A5C6YYM5"/>
<protein>
    <submittedName>
        <fullName evidence="3">Vancomycin high temperature exclusion protein</fullName>
    </submittedName>
</protein>
<comment type="caution">
    <text evidence="3">The sequence shown here is derived from an EMBL/GenBank/DDBJ whole genome shotgun (WGS) entry which is preliminary data.</text>
</comment>
<gene>
    <name evidence="3" type="ORF">ESU54_10780</name>
</gene>
<feature type="domain" description="DUF218" evidence="2">
    <location>
        <begin position="61"/>
        <end position="175"/>
    </location>
</feature>
<dbReference type="CDD" id="cd06259">
    <property type="entry name" value="YdcF-like"/>
    <property type="match status" value="1"/>
</dbReference>
<dbReference type="PANTHER" id="PTHR30336">
    <property type="entry name" value="INNER MEMBRANE PROTEIN, PROBABLE PERMEASE"/>
    <property type="match status" value="1"/>
</dbReference>
<dbReference type="Proteomes" id="UP000321497">
    <property type="component" value="Unassembled WGS sequence"/>
</dbReference>